<feature type="region of interest" description="Disordered" evidence="4">
    <location>
        <begin position="453"/>
        <end position="605"/>
    </location>
</feature>
<dbReference type="AlphaFoldDB" id="A0A9N9GG03"/>
<feature type="compositionally biased region" description="Acidic residues" evidence="4">
    <location>
        <begin position="355"/>
        <end position="378"/>
    </location>
</feature>
<evidence type="ECO:0000256" key="4">
    <source>
        <dbReference type="SAM" id="MobiDB-lite"/>
    </source>
</evidence>
<dbReference type="PROSITE" id="PS50082">
    <property type="entry name" value="WD_REPEATS_2"/>
    <property type="match status" value="1"/>
</dbReference>
<feature type="compositionally biased region" description="Low complexity" evidence="4">
    <location>
        <begin position="509"/>
        <end position="541"/>
    </location>
</feature>
<dbReference type="PROSITE" id="PS00678">
    <property type="entry name" value="WD_REPEATS_1"/>
    <property type="match status" value="1"/>
</dbReference>
<proteinExistence type="predicted"/>
<dbReference type="InterPro" id="IPR015943">
    <property type="entry name" value="WD40/YVTN_repeat-like_dom_sf"/>
</dbReference>
<evidence type="ECO:0000313" key="5">
    <source>
        <dbReference type="EMBL" id="CAG8605121.1"/>
    </source>
</evidence>
<feature type="compositionally biased region" description="Polar residues" evidence="4">
    <location>
        <begin position="301"/>
        <end position="311"/>
    </location>
</feature>
<evidence type="ECO:0000256" key="3">
    <source>
        <dbReference type="PROSITE-ProRule" id="PRU00221"/>
    </source>
</evidence>
<organism evidence="5 6">
    <name type="scientific">Acaulospora morrowiae</name>
    <dbReference type="NCBI Taxonomy" id="94023"/>
    <lineage>
        <taxon>Eukaryota</taxon>
        <taxon>Fungi</taxon>
        <taxon>Fungi incertae sedis</taxon>
        <taxon>Mucoromycota</taxon>
        <taxon>Glomeromycotina</taxon>
        <taxon>Glomeromycetes</taxon>
        <taxon>Diversisporales</taxon>
        <taxon>Acaulosporaceae</taxon>
        <taxon>Acaulospora</taxon>
    </lineage>
</organism>
<feature type="compositionally biased region" description="Polar residues" evidence="4">
    <location>
        <begin position="277"/>
        <end position="289"/>
    </location>
</feature>
<feature type="region of interest" description="Disordered" evidence="4">
    <location>
        <begin position="625"/>
        <end position="663"/>
    </location>
</feature>
<feature type="compositionally biased region" description="Low complexity" evidence="4">
    <location>
        <begin position="453"/>
        <end position="462"/>
    </location>
</feature>
<feature type="region of interest" description="Disordered" evidence="4">
    <location>
        <begin position="277"/>
        <end position="311"/>
    </location>
</feature>
<comment type="caution">
    <text evidence="5">The sequence shown here is derived from an EMBL/GenBank/DDBJ whole genome shotgun (WGS) entry which is preliminary data.</text>
</comment>
<reference evidence="5" key="1">
    <citation type="submission" date="2021-06" db="EMBL/GenBank/DDBJ databases">
        <authorList>
            <person name="Kallberg Y."/>
            <person name="Tangrot J."/>
            <person name="Rosling A."/>
        </authorList>
    </citation>
    <scope>NUCLEOTIDE SEQUENCE</scope>
    <source>
        <strain evidence="5">CL551</strain>
    </source>
</reference>
<dbReference type="OrthoDB" id="5591786at2759"/>
<evidence type="ECO:0000256" key="1">
    <source>
        <dbReference type="ARBA" id="ARBA00022574"/>
    </source>
</evidence>
<dbReference type="Pfam" id="PF00400">
    <property type="entry name" value="WD40"/>
    <property type="match status" value="1"/>
</dbReference>
<feature type="compositionally biased region" description="Low complexity" evidence="4">
    <location>
        <begin position="549"/>
        <end position="561"/>
    </location>
</feature>
<feature type="compositionally biased region" description="Polar residues" evidence="4">
    <location>
        <begin position="562"/>
        <end position="604"/>
    </location>
</feature>
<dbReference type="EMBL" id="CAJVPV010006432">
    <property type="protein sequence ID" value="CAG8605121.1"/>
    <property type="molecule type" value="Genomic_DNA"/>
</dbReference>
<dbReference type="InterPro" id="IPR036322">
    <property type="entry name" value="WD40_repeat_dom_sf"/>
</dbReference>
<feature type="compositionally biased region" description="Basic and acidic residues" evidence="4">
    <location>
        <begin position="399"/>
        <end position="415"/>
    </location>
</feature>
<gene>
    <name evidence="5" type="ORF">AMORRO_LOCUS7958</name>
</gene>
<sequence>MRAYNELVVKSVYKRENFCTQGFCHWKMNLAAVSTRDRETLFVAVDDVIFVYSLSQFEEFEENKSTREPKEPIRKLRRNWNDSENQTINAIKVGMLGQEEMLVCVDDSGGICLWYTADLNRRPIFLSNDESTWGIALQGQKRLLAVSANSYNITIYNLKAHVNQSECVNNHKGSLRSSKSTILRRFSDVVEMGDVPQYSLVGHSHNIPSISFSPCGNFLVSCSIDCSCRIWNVQTGEIIVSRDVSRLWGWSACFVSTSSIKSAPESVSAWVRPLYMSNKTDPNRSNQPLERTRQGSEDNNDGNASNVGNVDATTVSARDVLNVRFDHLETEFEDGYLDTTGDDNAIYSSDHESDQDGDQESDSENGIESIIDLDDENGNDSNIPMPEIISDEGWGSASELHHIVNNDGNGNERNEVASSPISRPNAPDVHRHVEHSSFNPSFPLLTWSSNSPPYSPASPYNSVVQSSTNTTLSQPLPTLHSTYSNYSRENSQNSQPYSTNQFSREHSHISQSRSSSQYTPTLLQLSPLLHPSSRLPPSQSPADFNIFRNSPNSGPTNTNNNDSHVPSNDEAQNRNDAFSTNVMTSDSNHNGSFSSATPLHSVNSPIHMEAPENSIIDDRSESGYTTISQYNDAPTSPNHESSASRERSSSHSQSSPNHVVNSPAYSPLSLAEIQSPRAPQLSERRQRVYIPPTITRRISNFRISEVLRDEVVRRTIDHSPRIPPNPGFNTNFRESKCRRQGKPHAEELILFSTQHDLYLLDPKSGLRTLDYKRGIIRDPRRGSVLTGHDRLNMVEYIPELSLAVVASQKGKVALVRILKKCNLAGQENYSLSLERDYLPSDPLPNAPLLGMFVVKNFTKGLAPQSCSCRLYLAYTSGELYCYNIQRPEQSGDLIGLDQIIL</sequence>
<feature type="region of interest" description="Disordered" evidence="4">
    <location>
        <begin position="335"/>
        <end position="434"/>
    </location>
</feature>
<feature type="repeat" description="WD" evidence="3">
    <location>
        <begin position="200"/>
        <end position="241"/>
    </location>
</feature>
<feature type="compositionally biased region" description="Low complexity" evidence="4">
    <location>
        <begin position="650"/>
        <end position="663"/>
    </location>
</feature>
<keyword evidence="6" id="KW-1185">Reference proteome</keyword>
<dbReference type="Proteomes" id="UP000789342">
    <property type="component" value="Unassembled WGS sequence"/>
</dbReference>
<feature type="compositionally biased region" description="Polar residues" evidence="4">
    <location>
        <begin position="463"/>
        <end position="502"/>
    </location>
</feature>
<name>A0A9N9GG03_9GLOM</name>
<dbReference type="SMART" id="SM00320">
    <property type="entry name" value="WD40"/>
    <property type="match status" value="3"/>
</dbReference>
<protein>
    <submittedName>
        <fullName evidence="5">7621_t:CDS:1</fullName>
    </submittedName>
</protein>
<dbReference type="PROSITE" id="PS50294">
    <property type="entry name" value="WD_REPEATS_REGION"/>
    <property type="match status" value="1"/>
</dbReference>
<dbReference type="InterPro" id="IPR019775">
    <property type="entry name" value="WD40_repeat_CS"/>
</dbReference>
<feature type="compositionally biased region" description="Polar residues" evidence="4">
    <location>
        <begin position="625"/>
        <end position="639"/>
    </location>
</feature>
<evidence type="ECO:0000256" key="2">
    <source>
        <dbReference type="ARBA" id="ARBA00022737"/>
    </source>
</evidence>
<dbReference type="SUPFAM" id="SSF50978">
    <property type="entry name" value="WD40 repeat-like"/>
    <property type="match status" value="1"/>
</dbReference>
<dbReference type="Gene3D" id="2.130.10.10">
    <property type="entry name" value="YVTN repeat-like/Quinoprotein amine dehydrogenase"/>
    <property type="match status" value="1"/>
</dbReference>
<keyword evidence="2" id="KW-0677">Repeat</keyword>
<evidence type="ECO:0000313" key="6">
    <source>
        <dbReference type="Proteomes" id="UP000789342"/>
    </source>
</evidence>
<accession>A0A9N9GG03</accession>
<keyword evidence="1 3" id="KW-0853">WD repeat</keyword>
<dbReference type="InterPro" id="IPR001680">
    <property type="entry name" value="WD40_rpt"/>
</dbReference>